<comment type="caution">
    <text evidence="1">The sequence shown here is derived from an EMBL/GenBank/DDBJ whole genome shotgun (WGS) entry which is preliminary data.</text>
</comment>
<dbReference type="Proteomes" id="UP001188597">
    <property type="component" value="Unassembled WGS sequence"/>
</dbReference>
<dbReference type="EMBL" id="JAVXUP010000666">
    <property type="protein sequence ID" value="KAK3023269.1"/>
    <property type="molecule type" value="Genomic_DNA"/>
</dbReference>
<evidence type="ECO:0000313" key="1">
    <source>
        <dbReference type="EMBL" id="KAK3023269.1"/>
    </source>
</evidence>
<proteinExistence type="predicted"/>
<organism evidence="1 2">
    <name type="scientific">Escallonia herrerae</name>
    <dbReference type="NCBI Taxonomy" id="1293975"/>
    <lineage>
        <taxon>Eukaryota</taxon>
        <taxon>Viridiplantae</taxon>
        <taxon>Streptophyta</taxon>
        <taxon>Embryophyta</taxon>
        <taxon>Tracheophyta</taxon>
        <taxon>Spermatophyta</taxon>
        <taxon>Magnoliopsida</taxon>
        <taxon>eudicotyledons</taxon>
        <taxon>Gunneridae</taxon>
        <taxon>Pentapetalae</taxon>
        <taxon>asterids</taxon>
        <taxon>campanulids</taxon>
        <taxon>Escalloniales</taxon>
        <taxon>Escalloniaceae</taxon>
        <taxon>Escallonia</taxon>
    </lineage>
</organism>
<gene>
    <name evidence="1" type="ORF">RJ639_044435</name>
</gene>
<sequence length="80" mass="9365">MLRRHCLVSLPIKQDIDDDIPTFVHRRWFNVQKDLAIASPPNVFNKSACKNGVLVLGVVFTEVWEIWVDYEFQPKKEPLI</sequence>
<evidence type="ECO:0000313" key="2">
    <source>
        <dbReference type="Proteomes" id="UP001188597"/>
    </source>
</evidence>
<name>A0AA88WC33_9ASTE</name>
<protein>
    <submittedName>
        <fullName evidence="1">Uncharacterized protein</fullName>
    </submittedName>
</protein>
<keyword evidence="2" id="KW-1185">Reference proteome</keyword>
<dbReference type="AlphaFoldDB" id="A0AA88WC33"/>
<reference evidence="1" key="1">
    <citation type="submission" date="2022-12" db="EMBL/GenBank/DDBJ databases">
        <title>Draft genome assemblies for two species of Escallonia (Escalloniales).</title>
        <authorList>
            <person name="Chanderbali A."/>
            <person name="Dervinis C."/>
            <person name="Anghel I."/>
            <person name="Soltis D."/>
            <person name="Soltis P."/>
            <person name="Zapata F."/>
        </authorList>
    </citation>
    <scope>NUCLEOTIDE SEQUENCE</scope>
    <source>
        <strain evidence="1">UCBG64.0493</strain>
        <tissue evidence="1">Leaf</tissue>
    </source>
</reference>
<accession>A0AA88WC33</accession>